<protein>
    <recommendedName>
        <fullName evidence="3">5'-nucleotidase</fullName>
    </recommendedName>
</protein>
<feature type="chain" id="PRO_5004669917" description="5'-nucleotidase" evidence="1">
    <location>
        <begin position="31"/>
        <end position="133"/>
    </location>
</feature>
<evidence type="ECO:0000313" key="2">
    <source>
        <dbReference type="EMBL" id="CDI61559.1"/>
    </source>
</evidence>
<comment type="caution">
    <text evidence="2">The sequence shown here is derived from an EMBL/GenBank/DDBJ whole genome shotgun (WGS) entry which is preliminary data.</text>
</comment>
<evidence type="ECO:0008006" key="3">
    <source>
        <dbReference type="Google" id="ProtNLM"/>
    </source>
</evidence>
<dbReference type="Gene3D" id="3.60.21.10">
    <property type="match status" value="1"/>
</dbReference>
<dbReference type="InterPro" id="IPR029052">
    <property type="entry name" value="Metallo-depent_PP-like"/>
</dbReference>
<dbReference type="EMBL" id="CBUL010000220">
    <property type="protein sequence ID" value="CDI61559.1"/>
    <property type="molecule type" value="Genomic_DNA"/>
</dbReference>
<evidence type="ECO:0000256" key="1">
    <source>
        <dbReference type="SAM" id="SignalP"/>
    </source>
</evidence>
<dbReference type="SUPFAM" id="SSF56300">
    <property type="entry name" value="Metallo-dependent phosphatases"/>
    <property type="match status" value="1"/>
</dbReference>
<organism evidence="2">
    <name type="scientific">Lactobacillus helveticus CIRM-BIA 104</name>
    <dbReference type="NCBI Taxonomy" id="1226333"/>
    <lineage>
        <taxon>Bacteria</taxon>
        <taxon>Bacillati</taxon>
        <taxon>Bacillota</taxon>
        <taxon>Bacilli</taxon>
        <taxon>Lactobacillales</taxon>
        <taxon>Lactobacillaceae</taxon>
        <taxon>Lactobacillus</taxon>
    </lineage>
</organism>
<accession>U6FE26</accession>
<feature type="signal peptide" evidence="1">
    <location>
        <begin position="1"/>
        <end position="30"/>
    </location>
</feature>
<dbReference type="AlphaFoldDB" id="U6FE26"/>
<reference evidence="2" key="1">
    <citation type="submission" date="2013-09" db="EMBL/GenBank/DDBJ databases">
        <title>Draft Genome Sequence of five Lactobacillus helveticus strains CIRM-BIA 101T, 103, 104, 951 and 953 isolated from milk product.</title>
        <authorList>
            <person name="Valence F."/>
            <person name="Chuat V."/>
            <person name="Ma L."/>
            <person name="Creno S."/>
            <person name="Falentin H."/>
            <person name="Lortal S."/>
            <person name="Bizet C."/>
            <person name="Clermont D."/>
            <person name="Loux V."/>
            <person name="Bouchier C."/>
            <person name="Cousin S."/>
        </authorList>
    </citation>
    <scope>NUCLEOTIDE SEQUENCE [LARGE SCALE GENOMIC DNA]</scope>
    <source>
        <strain evidence="2">CIRM-BIA 104</strain>
    </source>
</reference>
<keyword evidence="1" id="KW-0732">Signal</keyword>
<proteinExistence type="predicted"/>
<dbReference type="Proteomes" id="UP000017247">
    <property type="component" value="Unassembled WGS sequence"/>
</dbReference>
<dbReference type="HOGENOM" id="CLU_1904021_0_0_9"/>
<gene>
    <name evidence="2" type="ORF">LHCIRMBIA104_02412</name>
</gene>
<sequence length="133" mass="14525">MDFHSHRLLKSSAVLLALLSISAFSSNVSAKDSGNNIEIKTNLDFATEPEQSGWSSSKKYRHDIPIQFLGINDLHGGLERTGNAWFGATKYPNAGSAVRLASYLDNAQSSFQRENKHGHTFRVETGDMVGASP</sequence>
<name>U6FE26_LACHE</name>